<dbReference type="Pfam" id="PF17191">
    <property type="entry name" value="RecG_wedge"/>
    <property type="match status" value="1"/>
</dbReference>
<evidence type="ECO:0000256" key="11">
    <source>
        <dbReference type="ARBA" id="ARBA00023235"/>
    </source>
</evidence>
<dbReference type="Pfam" id="PF00271">
    <property type="entry name" value="Helicase_C"/>
    <property type="match status" value="1"/>
</dbReference>
<dbReference type="InterPro" id="IPR045562">
    <property type="entry name" value="RecG_dom3_C"/>
</dbReference>
<evidence type="ECO:0000256" key="4">
    <source>
        <dbReference type="ARBA" id="ARBA00022763"/>
    </source>
</evidence>
<dbReference type="PATRIC" id="fig|1268236.3.peg.89"/>
<dbReference type="NCBIfam" id="NF008163">
    <property type="entry name" value="PRK10917.1-1"/>
    <property type="match status" value="1"/>
</dbReference>
<dbReference type="EMBL" id="AQGQ01000001">
    <property type="protein sequence ID" value="EOD57095.1"/>
    <property type="molecule type" value="Genomic_DNA"/>
</dbReference>
<evidence type="ECO:0000256" key="7">
    <source>
        <dbReference type="ARBA" id="ARBA00022840"/>
    </source>
</evidence>
<accession>R1H077</accession>
<dbReference type="Gene3D" id="3.40.50.300">
    <property type="entry name" value="P-loop containing nucleotide triphosphate hydrolases"/>
    <property type="match status" value="2"/>
</dbReference>
<dbReference type="PANTHER" id="PTHR47964">
    <property type="entry name" value="ATP-DEPENDENT DNA HELICASE HOMOLOG RECG, CHLOROPLASTIC"/>
    <property type="match status" value="1"/>
</dbReference>
<keyword evidence="9 15" id="KW-0233">DNA recombination</keyword>
<evidence type="ECO:0000256" key="8">
    <source>
        <dbReference type="ARBA" id="ARBA00023125"/>
    </source>
</evidence>
<dbReference type="InterPro" id="IPR004609">
    <property type="entry name" value="ATP-dep_DNA_helicase_RecG"/>
</dbReference>
<keyword evidence="4 15" id="KW-0227">DNA damage</keyword>
<evidence type="ECO:0000256" key="9">
    <source>
        <dbReference type="ARBA" id="ARBA00023172"/>
    </source>
</evidence>
<name>R1H077_9GAMM</name>
<keyword evidence="8" id="KW-0238">DNA-binding</keyword>
<dbReference type="GO" id="GO:0006310">
    <property type="term" value="P:DNA recombination"/>
    <property type="evidence" value="ECO:0007669"/>
    <property type="project" value="UniProtKB-UniRule"/>
</dbReference>
<dbReference type="RefSeq" id="WP_005890779.1">
    <property type="nucleotide sequence ID" value="NZ_AQGQ01000001.1"/>
</dbReference>
<evidence type="ECO:0000259" key="16">
    <source>
        <dbReference type="PROSITE" id="PS51192"/>
    </source>
</evidence>
<dbReference type="CDD" id="cd04488">
    <property type="entry name" value="RecG_wedge_OBF"/>
    <property type="match status" value="1"/>
</dbReference>
<keyword evidence="3 15" id="KW-0547">Nucleotide-binding</keyword>
<dbReference type="InterPro" id="IPR047112">
    <property type="entry name" value="RecG/Mfd"/>
</dbReference>
<dbReference type="SMART" id="SM00490">
    <property type="entry name" value="HELICc"/>
    <property type="match status" value="1"/>
</dbReference>
<dbReference type="InterPro" id="IPR001650">
    <property type="entry name" value="Helicase_C-like"/>
</dbReference>
<dbReference type="InterPro" id="IPR027417">
    <property type="entry name" value="P-loop_NTPase"/>
</dbReference>
<dbReference type="NCBIfam" id="TIGR00643">
    <property type="entry name" value="recG"/>
    <property type="match status" value="1"/>
</dbReference>
<keyword evidence="7 15" id="KW-0067">ATP-binding</keyword>
<dbReference type="Pfam" id="PF00270">
    <property type="entry name" value="DEAD"/>
    <property type="match status" value="1"/>
</dbReference>
<sequence>MKLDKIPLDSLKGVGSKMQEKFERLGLATVQDLLFHLPHRYEDRTQVWPIGDLMPGLHGAVEGEIQDTQLVMGRRRMLVCRISDSTGSLTLRFFNFTAAQKNSLAQGRLIRCFGETRPGKFGLEMTHPEYKLLGEEQAGQTEEALTPVYPATEGLRQLTLRNLTDQALLLLAQHGVEELLPAGLYPQQTDLAAALQLLHRPPPSVALDQLDSGQHPAQRRLVLEELLAHNLSILKVRAQAQTQRAHALAPAPELVKQLLDALPFSPTGAQSRVVAEISHDLQQSHPMMRLVQGDVGSGKTLVAALAALQAIGSGCQVGLMAPTELLAEQHAINFNHWLAPLGIQVGWLAGKQKGKAREAQLAAIADGSVRMIVGTHAIFQQQVVFERLGLVIIDEQHRFGVHQRLALREKGEREGVHPHQLIMTATPIPRTLAMTAYADLDTSIIDELPPGRTPITTVALPDSRRGDVIDRVKLACEEGKQAYWVCTLIEESEVLECQAAEDTATELQTLLPGLHIGLVHGRMRPVEKQRVMEEFKAGILQLLVATTVIEVGVDVPNASLMIIENPERLGLAQLHQLRGRVGRGSVASHCVLLYHAPLSKTAQSRLGVLRETNDGFLIAQRDLELRGPGELLGTRQTGLADLKIADLVRDQSLIPQVQKLARYLMDQHPGHVEPLIRRWLGLRDHYSNA</sequence>
<dbReference type="SUPFAM" id="SSF52540">
    <property type="entry name" value="P-loop containing nucleoside triphosphate hydrolases"/>
    <property type="match status" value="2"/>
</dbReference>
<comment type="function">
    <text evidence="15">Plays a critical role in recombination and DNA repair. Helps process Holliday junction intermediates to mature products by catalyzing branch migration. Has replication fork regression activity, unwinds stalled or blocked replication forks to make a HJ that can be resolved. Has a DNA unwinding activity characteristic of a DNA helicase with 3'-5' polarity.</text>
</comment>
<evidence type="ECO:0000256" key="12">
    <source>
        <dbReference type="ARBA" id="ARBA00034617"/>
    </source>
</evidence>
<evidence type="ECO:0000256" key="2">
    <source>
        <dbReference type="ARBA" id="ARBA00017846"/>
    </source>
</evidence>
<keyword evidence="11" id="KW-0413">Isomerase</keyword>
<evidence type="ECO:0000256" key="1">
    <source>
        <dbReference type="ARBA" id="ARBA00007504"/>
    </source>
</evidence>
<feature type="domain" description="Helicase C-terminal" evidence="17">
    <location>
        <begin position="478"/>
        <end position="624"/>
    </location>
</feature>
<feature type="domain" description="Helicase ATP-binding" evidence="16">
    <location>
        <begin position="280"/>
        <end position="445"/>
    </location>
</feature>
<comment type="catalytic activity">
    <reaction evidence="12 15">
        <text>Couples ATP hydrolysis with the unwinding of duplex DNA by translocating in the 3'-5' direction.</text>
        <dbReference type="EC" id="5.6.2.4"/>
    </reaction>
</comment>
<evidence type="ECO:0000256" key="14">
    <source>
        <dbReference type="ARBA" id="ARBA00048988"/>
    </source>
</evidence>
<comment type="similarity">
    <text evidence="1 15">Belongs to the helicase family. RecG subfamily.</text>
</comment>
<dbReference type="NCBIfam" id="NF008166">
    <property type="entry name" value="PRK10917.1-4"/>
    <property type="match status" value="1"/>
</dbReference>
<keyword evidence="6 15" id="KW-0347">Helicase</keyword>
<dbReference type="Gene3D" id="2.40.50.140">
    <property type="entry name" value="Nucleic acid-binding proteins"/>
    <property type="match status" value="1"/>
</dbReference>
<evidence type="ECO:0000256" key="15">
    <source>
        <dbReference type="RuleBase" id="RU363016"/>
    </source>
</evidence>
<evidence type="ECO:0000256" key="6">
    <source>
        <dbReference type="ARBA" id="ARBA00022806"/>
    </source>
</evidence>
<dbReference type="NCBIfam" id="NF008168">
    <property type="entry name" value="PRK10917.2-2"/>
    <property type="match status" value="1"/>
</dbReference>
<dbReference type="GO" id="GO:0005524">
    <property type="term" value="F:ATP binding"/>
    <property type="evidence" value="ECO:0007669"/>
    <property type="project" value="UniProtKB-KW"/>
</dbReference>
<evidence type="ECO:0000256" key="5">
    <source>
        <dbReference type="ARBA" id="ARBA00022801"/>
    </source>
</evidence>
<dbReference type="InterPro" id="IPR014001">
    <property type="entry name" value="Helicase_ATP-bd"/>
</dbReference>
<dbReference type="SMART" id="SM00487">
    <property type="entry name" value="DEXDc"/>
    <property type="match status" value="1"/>
</dbReference>
<dbReference type="EC" id="5.6.2.4" evidence="13 15"/>
<comment type="caution">
    <text evidence="18">The sequence shown here is derived from an EMBL/GenBank/DDBJ whole genome shotgun (WGS) entry which is preliminary data.</text>
</comment>
<dbReference type="CDD" id="cd17992">
    <property type="entry name" value="DEXHc_RecG"/>
    <property type="match status" value="1"/>
</dbReference>
<evidence type="ECO:0000256" key="3">
    <source>
        <dbReference type="ARBA" id="ARBA00022741"/>
    </source>
</evidence>
<dbReference type="GO" id="GO:0016887">
    <property type="term" value="F:ATP hydrolysis activity"/>
    <property type="evidence" value="ECO:0007669"/>
    <property type="project" value="RHEA"/>
</dbReference>
<comment type="catalytic activity">
    <reaction evidence="14 15">
        <text>ATP + H2O = ADP + phosphate + H(+)</text>
        <dbReference type="Rhea" id="RHEA:13065"/>
        <dbReference type="ChEBI" id="CHEBI:15377"/>
        <dbReference type="ChEBI" id="CHEBI:15378"/>
        <dbReference type="ChEBI" id="CHEBI:30616"/>
        <dbReference type="ChEBI" id="CHEBI:43474"/>
        <dbReference type="ChEBI" id="CHEBI:456216"/>
        <dbReference type="EC" id="5.6.2.4"/>
    </reaction>
</comment>
<gene>
    <name evidence="18" type="ORF">G113_00430</name>
</gene>
<dbReference type="FunFam" id="3.40.50.300:FF:000715">
    <property type="entry name" value="ATP-dependent DNA helicase RecG"/>
    <property type="match status" value="1"/>
</dbReference>
<evidence type="ECO:0000313" key="18">
    <source>
        <dbReference type="EMBL" id="EOD57095.1"/>
    </source>
</evidence>
<evidence type="ECO:0000259" key="17">
    <source>
        <dbReference type="PROSITE" id="PS51194"/>
    </source>
</evidence>
<dbReference type="OrthoDB" id="9804325at2"/>
<keyword evidence="5 15" id="KW-0378">Hydrolase</keyword>
<dbReference type="GO" id="GO:0043138">
    <property type="term" value="F:3'-5' DNA helicase activity"/>
    <property type="evidence" value="ECO:0007669"/>
    <property type="project" value="UniProtKB-EC"/>
</dbReference>
<dbReference type="InterPro" id="IPR011545">
    <property type="entry name" value="DEAD/DEAH_box_helicase_dom"/>
</dbReference>
<organism evidence="18 19">
    <name type="scientific">Aeromonas molluscorum 848</name>
    <dbReference type="NCBI Taxonomy" id="1268236"/>
    <lineage>
        <taxon>Bacteria</taxon>
        <taxon>Pseudomonadati</taxon>
        <taxon>Pseudomonadota</taxon>
        <taxon>Gammaproteobacteria</taxon>
        <taxon>Aeromonadales</taxon>
        <taxon>Aeromonadaceae</taxon>
        <taxon>Aeromonas</taxon>
    </lineage>
</organism>
<dbReference type="FunFam" id="3.40.50.300:FF:000391">
    <property type="entry name" value="ATP-dependent DNA helicase RecG"/>
    <property type="match status" value="1"/>
</dbReference>
<keyword evidence="19" id="KW-1185">Reference proteome</keyword>
<evidence type="ECO:0000256" key="10">
    <source>
        <dbReference type="ARBA" id="ARBA00023204"/>
    </source>
</evidence>
<dbReference type="Pfam" id="PF19833">
    <property type="entry name" value="RecG_dom3_C"/>
    <property type="match status" value="1"/>
</dbReference>
<dbReference type="AlphaFoldDB" id="R1H077"/>
<dbReference type="Proteomes" id="UP000013526">
    <property type="component" value="Unassembled WGS sequence"/>
</dbReference>
<dbReference type="GO" id="GO:0006281">
    <property type="term" value="P:DNA repair"/>
    <property type="evidence" value="ECO:0007669"/>
    <property type="project" value="UniProtKB-UniRule"/>
</dbReference>
<dbReference type="InterPro" id="IPR033454">
    <property type="entry name" value="RecG_wedge"/>
</dbReference>
<keyword evidence="10 15" id="KW-0234">DNA repair</keyword>
<dbReference type="InterPro" id="IPR012340">
    <property type="entry name" value="NA-bd_OB-fold"/>
</dbReference>
<dbReference type="PROSITE" id="PS51194">
    <property type="entry name" value="HELICASE_CTER"/>
    <property type="match status" value="1"/>
</dbReference>
<proteinExistence type="inferred from homology"/>
<evidence type="ECO:0000313" key="19">
    <source>
        <dbReference type="Proteomes" id="UP000013526"/>
    </source>
</evidence>
<protein>
    <recommendedName>
        <fullName evidence="2 15">ATP-dependent DNA helicase RecG</fullName>
        <ecNumber evidence="13 15">5.6.2.4</ecNumber>
    </recommendedName>
</protein>
<reference evidence="18 19" key="1">
    <citation type="journal article" date="2013" name="Genome Announc.">
        <title>Draft Genome Sequence of Aeromonas molluscorum Strain 848TT, Isolated from Bivalve Molluscs.</title>
        <authorList>
            <person name="Spataro N."/>
            <person name="Farfan M."/>
            <person name="Albarral V."/>
            <person name="Sanglas A."/>
            <person name="Loren J.G."/>
            <person name="Fuste M.C."/>
            <person name="Bosch E."/>
        </authorList>
    </citation>
    <scope>NUCLEOTIDE SEQUENCE [LARGE SCALE GENOMIC DNA]</scope>
    <source>
        <strain evidence="18 19">848</strain>
    </source>
</reference>
<dbReference type="GO" id="GO:0003677">
    <property type="term" value="F:DNA binding"/>
    <property type="evidence" value="ECO:0007669"/>
    <property type="project" value="UniProtKB-KW"/>
</dbReference>
<dbReference type="PANTHER" id="PTHR47964:SF1">
    <property type="entry name" value="ATP-DEPENDENT DNA HELICASE HOMOLOG RECG, CHLOROPLASTIC"/>
    <property type="match status" value="1"/>
</dbReference>
<evidence type="ECO:0000256" key="13">
    <source>
        <dbReference type="ARBA" id="ARBA00034808"/>
    </source>
</evidence>
<dbReference type="PROSITE" id="PS51192">
    <property type="entry name" value="HELICASE_ATP_BIND_1"/>
    <property type="match status" value="1"/>
</dbReference>
<dbReference type="SUPFAM" id="SSF50249">
    <property type="entry name" value="Nucleic acid-binding proteins"/>
    <property type="match status" value="1"/>
</dbReference>
<dbReference type="NCBIfam" id="NF008165">
    <property type="entry name" value="PRK10917.1-3"/>
    <property type="match status" value="1"/>
</dbReference>